<evidence type="ECO:0000313" key="5">
    <source>
        <dbReference type="Proteomes" id="UP001628156"/>
    </source>
</evidence>
<dbReference type="SMART" id="SM00033">
    <property type="entry name" value="CH"/>
    <property type="match status" value="1"/>
</dbReference>
<dbReference type="Pfam" id="PF00307">
    <property type="entry name" value="CH"/>
    <property type="match status" value="1"/>
</dbReference>
<feature type="coiled-coil region" evidence="1">
    <location>
        <begin position="479"/>
        <end position="741"/>
    </location>
</feature>
<proteinExistence type="predicted"/>
<keyword evidence="5" id="KW-1185">Reference proteome</keyword>
<name>A0ABQ0DUD8_9EUKA</name>
<accession>A0ABQ0DUD8</accession>
<dbReference type="Gene3D" id="1.10.418.10">
    <property type="entry name" value="Calponin-like domain"/>
    <property type="match status" value="1"/>
</dbReference>
<feature type="domain" description="Calponin-homology (CH)" evidence="3">
    <location>
        <begin position="22"/>
        <end position="126"/>
    </location>
</feature>
<dbReference type="EMBL" id="BAAFRS010000295">
    <property type="protein sequence ID" value="GAB1226471.1"/>
    <property type="molecule type" value="Genomic_DNA"/>
</dbReference>
<sequence>MLSEHQRLRKSASVKIQKVVQEQHSKAYKDWLNFINQDEPHVNDIFIDLRSGLALIKLMEKLTGKTLDKKYDKNPKDVIHERDNIELLIGFMKRNKVDVRIVAQDIFDQNKKQILQLFNTLVRKYHYKEHNLHPNDFNKWLSNIFGREVYVEKEYMDEHFWQKLINYFRVDSVLEKEFTNDPKANMNYCFTAARDFLGIPIIMEPSLVASGFLDDEVLTMYLVYYVLNDKNIRDDEEIKFLQNDIISVSSPSQLSRSTRARPKTMNLTMAGSRLSEKLDLEDYEELNLEDMKGDEAKTESEGEKGLVEEFSNRRDNFNKMGETELELRRMKEENERIKKALKSKQNECAEMTKKVGELNDSITQKEKSYIQMRDEREKIEEDLNEKLHNMFIELKGVKEEREKLINENTEKGNKINLLNKTIDNLQQEKKQTKKSFDEQINFMEGRINTIQNRCETQVNDERLINETLKKSNNAFILHNAELTSTNELLKKENEELKKENNKITEELSQVKSSTIGEKEEINIIKKEKSELEEIIKQLKNENEELKTENENNKKEIKELTLNIQEIQTLLNKTQTENSTKISELEEKLKDSQKELEEIQINLNQEKEINNKLNEQISKCNKEIQSLNDKNIELEKLVSTLQQEIENNKKEVEDSKKEVEDSKKEVEDMKYELEHYKSDDNDREHQLVDLQTEVTQLKDEIQSFILKQQKADELIKDLENQMSNLQKEKEDILHSLEVEKQNRIKVEEESQKTIAEFKKNVELFGVLDEDDRKSLFISIALAIKLALNTKVSNDLSITELYDEIKEKSILLKNWNNWLFERLSHP</sequence>
<dbReference type="InterPro" id="IPR036872">
    <property type="entry name" value="CH_dom_sf"/>
</dbReference>
<protein>
    <recommendedName>
        <fullName evidence="3">Calponin-homology (CH) domain-containing protein</fullName>
    </recommendedName>
</protein>
<dbReference type="SUPFAM" id="SSF47576">
    <property type="entry name" value="Calponin-homology domain, CH-domain"/>
    <property type="match status" value="1"/>
</dbReference>
<dbReference type="PROSITE" id="PS50021">
    <property type="entry name" value="CH"/>
    <property type="match status" value="1"/>
</dbReference>
<feature type="coiled-coil region" evidence="1">
    <location>
        <begin position="320"/>
        <end position="435"/>
    </location>
</feature>
<evidence type="ECO:0000256" key="2">
    <source>
        <dbReference type="SAM" id="MobiDB-lite"/>
    </source>
</evidence>
<gene>
    <name evidence="4" type="ORF">ENUP19_0295G0007</name>
</gene>
<feature type="region of interest" description="Disordered" evidence="2">
    <location>
        <begin position="292"/>
        <end position="315"/>
    </location>
</feature>
<comment type="caution">
    <text evidence="4">The sequence shown here is derived from an EMBL/GenBank/DDBJ whole genome shotgun (WGS) entry which is preliminary data.</text>
</comment>
<evidence type="ECO:0000259" key="3">
    <source>
        <dbReference type="PROSITE" id="PS50021"/>
    </source>
</evidence>
<dbReference type="Proteomes" id="UP001628156">
    <property type="component" value="Unassembled WGS sequence"/>
</dbReference>
<organism evidence="4 5">
    <name type="scientific">Entamoeba nuttalli</name>
    <dbReference type="NCBI Taxonomy" id="412467"/>
    <lineage>
        <taxon>Eukaryota</taxon>
        <taxon>Amoebozoa</taxon>
        <taxon>Evosea</taxon>
        <taxon>Archamoebae</taxon>
        <taxon>Mastigamoebida</taxon>
        <taxon>Entamoebidae</taxon>
        <taxon>Entamoeba</taxon>
    </lineage>
</organism>
<keyword evidence="1" id="KW-0175">Coiled coil</keyword>
<evidence type="ECO:0000256" key="1">
    <source>
        <dbReference type="SAM" id="Coils"/>
    </source>
</evidence>
<dbReference type="InterPro" id="IPR001715">
    <property type="entry name" value="CH_dom"/>
</dbReference>
<evidence type="ECO:0000313" key="4">
    <source>
        <dbReference type="EMBL" id="GAB1226471.1"/>
    </source>
</evidence>
<reference evidence="4 5" key="1">
    <citation type="journal article" date="2019" name="PLoS Negl. Trop. Dis.">
        <title>Whole genome sequencing of Entamoeba nuttalli reveals mammalian host-related molecular signatures and a novel octapeptide-repeat surface protein.</title>
        <authorList>
            <person name="Tanaka M."/>
            <person name="Makiuchi T."/>
            <person name="Komiyama T."/>
            <person name="Shiina T."/>
            <person name="Osaki K."/>
            <person name="Tachibana H."/>
        </authorList>
    </citation>
    <scope>NUCLEOTIDE SEQUENCE [LARGE SCALE GENOMIC DNA]</scope>
    <source>
        <strain evidence="4 5">P19-061405</strain>
    </source>
</reference>